<protein>
    <recommendedName>
        <fullName evidence="3">Secreted protein</fullName>
    </recommendedName>
</protein>
<reference evidence="1 2" key="1">
    <citation type="journal article" date="2024" name="Nat. Commun.">
        <title>Phylogenomics reveals the evolutionary origins of lichenization in chlorophyte algae.</title>
        <authorList>
            <person name="Puginier C."/>
            <person name="Libourel C."/>
            <person name="Otte J."/>
            <person name="Skaloud P."/>
            <person name="Haon M."/>
            <person name="Grisel S."/>
            <person name="Petersen M."/>
            <person name="Berrin J.G."/>
            <person name="Delaux P.M."/>
            <person name="Dal Grande F."/>
            <person name="Keller J."/>
        </authorList>
    </citation>
    <scope>NUCLEOTIDE SEQUENCE [LARGE SCALE GENOMIC DNA]</scope>
    <source>
        <strain evidence="1 2">SAG 2036</strain>
    </source>
</reference>
<sequence>MLSWMLVAAWGLKGPTGYTQDTTSIGKHLSCVPAFSECIRAHRRLRRSGAARTDSEKRRAQICRNFEDRL</sequence>
<dbReference type="AlphaFoldDB" id="A0AAW1P8B6"/>
<gene>
    <name evidence="1" type="ORF">WJX73_006006</name>
</gene>
<dbReference type="EMBL" id="JALJOQ010000041">
    <property type="protein sequence ID" value="KAK9805836.1"/>
    <property type="molecule type" value="Genomic_DNA"/>
</dbReference>
<accession>A0AAW1P8B6</accession>
<evidence type="ECO:0000313" key="2">
    <source>
        <dbReference type="Proteomes" id="UP001465755"/>
    </source>
</evidence>
<keyword evidence="2" id="KW-1185">Reference proteome</keyword>
<organism evidence="1 2">
    <name type="scientific">Symbiochloris irregularis</name>
    <dbReference type="NCBI Taxonomy" id="706552"/>
    <lineage>
        <taxon>Eukaryota</taxon>
        <taxon>Viridiplantae</taxon>
        <taxon>Chlorophyta</taxon>
        <taxon>core chlorophytes</taxon>
        <taxon>Trebouxiophyceae</taxon>
        <taxon>Trebouxiales</taxon>
        <taxon>Trebouxiaceae</taxon>
        <taxon>Symbiochloris</taxon>
    </lineage>
</organism>
<comment type="caution">
    <text evidence="1">The sequence shown here is derived from an EMBL/GenBank/DDBJ whole genome shotgun (WGS) entry which is preliminary data.</text>
</comment>
<evidence type="ECO:0000313" key="1">
    <source>
        <dbReference type="EMBL" id="KAK9805836.1"/>
    </source>
</evidence>
<proteinExistence type="predicted"/>
<evidence type="ECO:0008006" key="3">
    <source>
        <dbReference type="Google" id="ProtNLM"/>
    </source>
</evidence>
<dbReference type="Proteomes" id="UP001465755">
    <property type="component" value="Unassembled WGS sequence"/>
</dbReference>
<name>A0AAW1P8B6_9CHLO</name>